<dbReference type="AlphaFoldDB" id="A0A2P2QMI9"/>
<accession>A0A2P2QMI9</accession>
<name>A0A2P2QMI9_RHIMU</name>
<dbReference type="EMBL" id="GGEC01087729">
    <property type="protein sequence ID" value="MBX68213.1"/>
    <property type="molecule type" value="Transcribed_RNA"/>
</dbReference>
<evidence type="ECO:0000313" key="1">
    <source>
        <dbReference type="EMBL" id="MBX68213.1"/>
    </source>
</evidence>
<sequence>MDDKPSQFLETTAIDTRSCKFQHKAGYQ</sequence>
<reference evidence="1" key="1">
    <citation type="submission" date="2018-02" db="EMBL/GenBank/DDBJ databases">
        <title>Rhizophora mucronata_Transcriptome.</title>
        <authorList>
            <person name="Meera S.P."/>
            <person name="Sreeshan A."/>
            <person name="Augustine A."/>
        </authorList>
    </citation>
    <scope>NUCLEOTIDE SEQUENCE</scope>
    <source>
        <tissue evidence="1">Leaf</tissue>
    </source>
</reference>
<organism evidence="1">
    <name type="scientific">Rhizophora mucronata</name>
    <name type="common">Asiatic mangrove</name>
    <dbReference type="NCBI Taxonomy" id="61149"/>
    <lineage>
        <taxon>Eukaryota</taxon>
        <taxon>Viridiplantae</taxon>
        <taxon>Streptophyta</taxon>
        <taxon>Embryophyta</taxon>
        <taxon>Tracheophyta</taxon>
        <taxon>Spermatophyta</taxon>
        <taxon>Magnoliopsida</taxon>
        <taxon>eudicotyledons</taxon>
        <taxon>Gunneridae</taxon>
        <taxon>Pentapetalae</taxon>
        <taxon>rosids</taxon>
        <taxon>fabids</taxon>
        <taxon>Malpighiales</taxon>
        <taxon>Rhizophoraceae</taxon>
        <taxon>Rhizophora</taxon>
    </lineage>
</organism>
<protein>
    <submittedName>
        <fullName evidence="1">Uncharacterized protein</fullName>
    </submittedName>
</protein>
<proteinExistence type="predicted"/>